<evidence type="ECO:0000313" key="3">
    <source>
        <dbReference type="Proteomes" id="UP000824175"/>
    </source>
</evidence>
<keyword evidence="1" id="KW-0732">Signal</keyword>
<name>A0A9D1HQG8_9FIRM</name>
<proteinExistence type="predicted"/>
<evidence type="ECO:0000256" key="1">
    <source>
        <dbReference type="SAM" id="SignalP"/>
    </source>
</evidence>
<evidence type="ECO:0000313" key="2">
    <source>
        <dbReference type="EMBL" id="HIU14062.1"/>
    </source>
</evidence>
<feature type="chain" id="PRO_5038446948" evidence="1">
    <location>
        <begin position="19"/>
        <end position="295"/>
    </location>
</feature>
<comment type="caution">
    <text evidence="2">The sequence shown here is derived from an EMBL/GenBank/DDBJ whole genome shotgun (WGS) entry which is preliminary data.</text>
</comment>
<sequence length="295" mass="33696">MRYFLLCCLVFNLLGCQAKPKGNAADNPYDYEKMLFEVTRKDQHFYLAVSDPYRSNDLANSFSEEMETILAADKPVYGLPYVQDHTIAYYELTRDNSPALDHFYGYPAACYASQFSQEQIDTIGHQYFEENLSEYNAFYGQMDALNHREGLLQLSLMQALPVYCSEQYQSYLTLADYQDYMVALSQSCADYTLAEMQDKAVYDQYLNTLKEAYQSGDIPALQKEIAMHLLTYQAFGSDTYLALTQAQIIAPIFSHLETNAQEDCLYVISIEHFALPGGIYEKLDQSGYTLQLVTA</sequence>
<feature type="signal peptide" evidence="1">
    <location>
        <begin position="1"/>
        <end position="18"/>
    </location>
</feature>
<dbReference type="Proteomes" id="UP000824175">
    <property type="component" value="Unassembled WGS sequence"/>
</dbReference>
<dbReference type="AlphaFoldDB" id="A0A9D1HQG8"/>
<protein>
    <submittedName>
        <fullName evidence="2">Uncharacterized protein</fullName>
    </submittedName>
</protein>
<reference evidence="2" key="1">
    <citation type="submission" date="2020-10" db="EMBL/GenBank/DDBJ databases">
        <authorList>
            <person name="Gilroy R."/>
        </authorList>
    </citation>
    <scope>NUCLEOTIDE SEQUENCE</scope>
    <source>
        <strain evidence="2">CHK195-11698</strain>
    </source>
</reference>
<reference evidence="2" key="2">
    <citation type="journal article" date="2021" name="PeerJ">
        <title>Extensive microbial diversity within the chicken gut microbiome revealed by metagenomics and culture.</title>
        <authorList>
            <person name="Gilroy R."/>
            <person name="Ravi A."/>
            <person name="Getino M."/>
            <person name="Pursley I."/>
            <person name="Horton D.L."/>
            <person name="Alikhan N.F."/>
            <person name="Baker D."/>
            <person name="Gharbi K."/>
            <person name="Hall N."/>
            <person name="Watson M."/>
            <person name="Adriaenssens E.M."/>
            <person name="Foster-Nyarko E."/>
            <person name="Jarju S."/>
            <person name="Secka A."/>
            <person name="Antonio M."/>
            <person name="Oren A."/>
            <person name="Chaudhuri R.R."/>
            <person name="La Ragione R."/>
            <person name="Hildebrand F."/>
            <person name="Pallen M.J."/>
        </authorList>
    </citation>
    <scope>NUCLEOTIDE SEQUENCE</scope>
    <source>
        <strain evidence="2">CHK195-11698</strain>
    </source>
</reference>
<organism evidence="2 3">
    <name type="scientific">Candidatus Fimiplasma intestinipullorum</name>
    <dbReference type="NCBI Taxonomy" id="2840825"/>
    <lineage>
        <taxon>Bacteria</taxon>
        <taxon>Bacillati</taxon>
        <taxon>Bacillota</taxon>
        <taxon>Clostridia</taxon>
        <taxon>Eubacteriales</taxon>
        <taxon>Candidatus Fimiplasma</taxon>
    </lineage>
</organism>
<dbReference type="EMBL" id="DVMJ01000070">
    <property type="protein sequence ID" value="HIU14062.1"/>
    <property type="molecule type" value="Genomic_DNA"/>
</dbReference>
<accession>A0A9D1HQG8</accession>
<gene>
    <name evidence="2" type="ORF">IAD15_08340</name>
</gene>